<feature type="domain" description="DNA mismatch repair protein S5" evidence="6">
    <location>
        <begin position="209"/>
        <end position="327"/>
    </location>
</feature>
<evidence type="ECO:0000256" key="4">
    <source>
        <dbReference type="HAMAP-Rule" id="MF_00149"/>
    </source>
</evidence>
<evidence type="ECO:0000256" key="3">
    <source>
        <dbReference type="ARBA" id="ARBA00023204"/>
    </source>
</evidence>
<dbReference type="STRING" id="1329250.WOSG25_040380"/>
<dbReference type="InterPro" id="IPR042121">
    <property type="entry name" value="MutL_C_regsub"/>
</dbReference>
<organism evidence="7 8">
    <name type="scientific">Weissella oryzae (strain DSM 25784 / JCM 18191 / LMG 30913 / SG25)</name>
    <dbReference type="NCBI Taxonomy" id="1329250"/>
    <lineage>
        <taxon>Bacteria</taxon>
        <taxon>Bacillati</taxon>
        <taxon>Bacillota</taxon>
        <taxon>Bacilli</taxon>
        <taxon>Lactobacillales</taxon>
        <taxon>Lactobacillaceae</taxon>
        <taxon>Weissella</taxon>
    </lineage>
</organism>
<dbReference type="InterPro" id="IPR002099">
    <property type="entry name" value="MutL/Mlh/PMS"/>
</dbReference>
<gene>
    <name evidence="4 7" type="primary">mutL</name>
    <name evidence="7" type="ORF">WOSG25_040380</name>
</gene>
<dbReference type="SMART" id="SM01340">
    <property type="entry name" value="DNA_mis_repair"/>
    <property type="match status" value="1"/>
</dbReference>
<proteinExistence type="inferred from homology"/>
<dbReference type="NCBIfam" id="TIGR00585">
    <property type="entry name" value="mutl"/>
    <property type="match status" value="1"/>
</dbReference>
<dbReference type="EMBL" id="DF820487">
    <property type="protein sequence ID" value="GAK30598.1"/>
    <property type="molecule type" value="Genomic_DNA"/>
</dbReference>
<dbReference type="InterPro" id="IPR020568">
    <property type="entry name" value="Ribosomal_Su5_D2-typ_SF"/>
</dbReference>
<dbReference type="PROSITE" id="PS00058">
    <property type="entry name" value="DNA_MISMATCH_REPAIR_1"/>
    <property type="match status" value="1"/>
</dbReference>
<dbReference type="GO" id="GO:0005524">
    <property type="term" value="F:ATP binding"/>
    <property type="evidence" value="ECO:0007669"/>
    <property type="project" value="InterPro"/>
</dbReference>
<dbReference type="CDD" id="cd00782">
    <property type="entry name" value="MutL_Trans"/>
    <property type="match status" value="1"/>
</dbReference>
<dbReference type="InterPro" id="IPR042120">
    <property type="entry name" value="MutL_C_dimsub"/>
</dbReference>
<dbReference type="eggNOG" id="COG0323">
    <property type="taxonomic scope" value="Bacteria"/>
</dbReference>
<dbReference type="InterPro" id="IPR014762">
    <property type="entry name" value="DNA_mismatch_repair_CS"/>
</dbReference>
<comment type="function">
    <text evidence="4">This protein is involved in the repair of mismatches in DNA. It is required for dam-dependent methyl-directed DNA mismatch repair. May act as a 'molecular matchmaker', a protein that promotes the formation of a stable complex between two or more DNA-binding proteins in an ATP-dependent manner without itself being part of a final effector complex.</text>
</comment>
<dbReference type="PANTHER" id="PTHR10073:SF12">
    <property type="entry name" value="DNA MISMATCH REPAIR PROTEIN MLH1"/>
    <property type="match status" value="1"/>
</dbReference>
<dbReference type="GO" id="GO:0006298">
    <property type="term" value="P:mismatch repair"/>
    <property type="evidence" value="ECO:0007669"/>
    <property type="project" value="UniProtKB-UniRule"/>
</dbReference>
<keyword evidence="2 4" id="KW-0227">DNA damage</keyword>
<dbReference type="PANTHER" id="PTHR10073">
    <property type="entry name" value="DNA MISMATCH REPAIR PROTEIN MLH, PMS, MUTL"/>
    <property type="match status" value="1"/>
</dbReference>
<feature type="domain" description="MutL C-terminal dimerisation" evidence="5">
    <location>
        <begin position="471"/>
        <end position="613"/>
    </location>
</feature>
<keyword evidence="8" id="KW-1185">Reference proteome</keyword>
<dbReference type="InterPro" id="IPR014721">
    <property type="entry name" value="Ribsml_uS5_D2-typ_fold_subgr"/>
</dbReference>
<accession>A0A069CTM2</accession>
<dbReference type="InterPro" id="IPR037198">
    <property type="entry name" value="MutL_C_sf"/>
</dbReference>
<dbReference type="InterPro" id="IPR038973">
    <property type="entry name" value="MutL/Mlh/Pms-like"/>
</dbReference>
<dbReference type="Gene3D" id="3.30.230.10">
    <property type="match status" value="1"/>
</dbReference>
<dbReference type="GO" id="GO:0140664">
    <property type="term" value="F:ATP-dependent DNA damage sensor activity"/>
    <property type="evidence" value="ECO:0007669"/>
    <property type="project" value="InterPro"/>
</dbReference>
<keyword evidence="3 4" id="KW-0234">DNA repair</keyword>
<dbReference type="Pfam" id="PF08676">
    <property type="entry name" value="MutL_C"/>
    <property type="match status" value="1"/>
</dbReference>
<evidence type="ECO:0000313" key="7">
    <source>
        <dbReference type="EMBL" id="GAK30598.1"/>
    </source>
</evidence>
<reference evidence="8" key="1">
    <citation type="journal article" date="2014" name="Genome Announc.">
        <title>Draft genome sequence of Weissella oryzae SG25T, isolated from fermented rice grains.</title>
        <authorList>
            <person name="Tanizawa Y."/>
            <person name="Fujisawa T."/>
            <person name="Mochizuki T."/>
            <person name="Kaminuma E."/>
            <person name="Suzuki Y."/>
            <person name="Nakamura Y."/>
            <person name="Tohno M."/>
        </authorList>
    </citation>
    <scope>NUCLEOTIDE SEQUENCE [LARGE SCALE GENOMIC DNA]</scope>
    <source>
        <strain evidence="8">DSM 25784 / JCM 18191 / LMG 30913 / SG25</strain>
    </source>
</reference>
<dbReference type="SMART" id="SM00853">
    <property type="entry name" value="MutL_C"/>
    <property type="match status" value="1"/>
</dbReference>
<evidence type="ECO:0000259" key="6">
    <source>
        <dbReference type="SMART" id="SM01340"/>
    </source>
</evidence>
<dbReference type="Gene3D" id="3.30.565.10">
    <property type="entry name" value="Histidine kinase-like ATPase, C-terminal domain"/>
    <property type="match status" value="1"/>
</dbReference>
<dbReference type="AlphaFoldDB" id="A0A069CTM2"/>
<sequence length="671" mass="74927">MADIHELSAILADQIAAGEVIERPASVVKELVENAIDANASKIDVLVEEAGIKTITVIDDGDGIEAGQVTRAFLRHATSKITDRNDLFRVHSLGFRGEALPSIASVADVILKSATAGAEQGKLVHYRGGSLLEESGTDARKGTSITVKDLFFNTPARLKYLKSQQTELAQIVDIINRLALSYPEIAFRLVHNDKAVTSSVGNGNIQQVLAAIYGVQQARKMLAIQAEDADFKVTGYVSLPELTRASRNYISVLINGRYIKNYQLTKALIKGYGSKLMVGRFPMAVLAIEMDPLLVDVNVHPQKQEVRLSKETQLMDLIETAVKERLQTENLIPNAYDNYMGAKQETQNEADQPFIMQLNDISQQRQAVFVSPTSEFGESNTSLHDKTSNQTPLADVDLTEFADLAHKPLEIHAEADLHASELQAFAARYAHSENLTPFNEGGTPFAGSQAQLDFDKQTKRDGQERFPLLSYIGQMHGTFLFAQAEDGLYLVDQHAAQERVKYEYYRDEIGRQGQELQQFLVPIILEYAPVDIIKIQAHQAELNAVGINLEPFDDKSLIIREHPAWFIAGQEESTVREMVDWILREGQMTVADFRERTAIMMACKRSIKANHALNDFEARGLLEQLAKSENPFNCPHGRPVVVTFSLIDMEKMFKRIQDSHGSWVEYDNHPF</sequence>
<dbReference type="NCBIfam" id="NF000950">
    <property type="entry name" value="PRK00095.1-3"/>
    <property type="match status" value="1"/>
</dbReference>
<dbReference type="Proteomes" id="UP000030643">
    <property type="component" value="Unassembled WGS sequence"/>
</dbReference>
<dbReference type="SUPFAM" id="SSF55874">
    <property type="entry name" value="ATPase domain of HSP90 chaperone/DNA topoisomerase II/histidine kinase"/>
    <property type="match status" value="1"/>
</dbReference>
<dbReference type="InterPro" id="IPR036890">
    <property type="entry name" value="HATPase_C_sf"/>
</dbReference>
<dbReference type="GO" id="GO:0032300">
    <property type="term" value="C:mismatch repair complex"/>
    <property type="evidence" value="ECO:0007669"/>
    <property type="project" value="InterPro"/>
</dbReference>
<dbReference type="HAMAP" id="MF_00149">
    <property type="entry name" value="DNA_mis_repair"/>
    <property type="match status" value="1"/>
</dbReference>
<dbReference type="GO" id="GO:0016887">
    <property type="term" value="F:ATP hydrolysis activity"/>
    <property type="evidence" value="ECO:0007669"/>
    <property type="project" value="InterPro"/>
</dbReference>
<dbReference type="InterPro" id="IPR020667">
    <property type="entry name" value="DNA_mismatch_repair_MutL"/>
</dbReference>
<dbReference type="GO" id="GO:0030983">
    <property type="term" value="F:mismatched DNA binding"/>
    <property type="evidence" value="ECO:0007669"/>
    <property type="project" value="InterPro"/>
</dbReference>
<dbReference type="InterPro" id="IPR014790">
    <property type="entry name" value="MutL_C"/>
</dbReference>
<dbReference type="SUPFAM" id="SSF54211">
    <property type="entry name" value="Ribosomal protein S5 domain 2-like"/>
    <property type="match status" value="1"/>
</dbReference>
<dbReference type="Gene3D" id="3.30.1540.20">
    <property type="entry name" value="MutL, C-terminal domain, dimerisation subdomain"/>
    <property type="match status" value="1"/>
</dbReference>
<dbReference type="SUPFAM" id="SSF118116">
    <property type="entry name" value="DNA mismatch repair protein MutL"/>
    <property type="match status" value="1"/>
</dbReference>
<dbReference type="Pfam" id="PF13589">
    <property type="entry name" value="HATPase_c_3"/>
    <property type="match status" value="1"/>
</dbReference>
<name>A0A069CTM2_WEIOS</name>
<comment type="similarity">
    <text evidence="1 4">Belongs to the DNA mismatch repair MutL/HexB family.</text>
</comment>
<dbReference type="RefSeq" id="WP_027698691.1">
    <property type="nucleotide sequence ID" value="NZ_DF820487.1"/>
</dbReference>
<dbReference type="Pfam" id="PF01119">
    <property type="entry name" value="DNA_mis_repair"/>
    <property type="match status" value="1"/>
</dbReference>
<evidence type="ECO:0000259" key="5">
    <source>
        <dbReference type="SMART" id="SM00853"/>
    </source>
</evidence>
<dbReference type="Gene3D" id="3.30.1370.100">
    <property type="entry name" value="MutL, C-terminal domain, regulatory subdomain"/>
    <property type="match status" value="1"/>
</dbReference>
<protein>
    <recommendedName>
        <fullName evidence="4">DNA mismatch repair protein MutL</fullName>
    </recommendedName>
</protein>
<dbReference type="FunFam" id="3.30.565.10:FF:000003">
    <property type="entry name" value="DNA mismatch repair endonuclease MutL"/>
    <property type="match status" value="1"/>
</dbReference>
<evidence type="ECO:0000313" key="8">
    <source>
        <dbReference type="Proteomes" id="UP000030643"/>
    </source>
</evidence>
<evidence type="ECO:0000256" key="2">
    <source>
        <dbReference type="ARBA" id="ARBA00022763"/>
    </source>
</evidence>
<dbReference type="OrthoDB" id="9763467at2"/>
<evidence type="ECO:0000256" key="1">
    <source>
        <dbReference type="ARBA" id="ARBA00006082"/>
    </source>
</evidence>
<dbReference type="CDD" id="cd16926">
    <property type="entry name" value="HATPase_MutL-MLH-PMS-like"/>
    <property type="match status" value="1"/>
</dbReference>
<dbReference type="InterPro" id="IPR013507">
    <property type="entry name" value="DNA_mismatch_S5_2-like"/>
</dbReference>